<name>A0A803PCC9_CANSA</name>
<dbReference type="PANTHER" id="PTHR48475:SF2">
    <property type="entry name" value="RIBONUCLEASE H"/>
    <property type="match status" value="1"/>
</dbReference>
<dbReference type="Gramene" id="evm.model.04.1256">
    <property type="protein sequence ID" value="cds.evm.model.04.1256"/>
    <property type="gene ID" value="evm.TU.04.1256"/>
</dbReference>
<dbReference type="AlphaFoldDB" id="A0A803PCC9"/>
<dbReference type="Proteomes" id="UP000596661">
    <property type="component" value="Chromosome 4"/>
</dbReference>
<evidence type="ECO:0000313" key="2">
    <source>
        <dbReference type="Proteomes" id="UP000596661"/>
    </source>
</evidence>
<dbReference type="InterPro" id="IPR043502">
    <property type="entry name" value="DNA/RNA_pol_sf"/>
</dbReference>
<protein>
    <submittedName>
        <fullName evidence="1">Uncharacterized protein</fullName>
    </submittedName>
</protein>
<keyword evidence="2" id="KW-1185">Reference proteome</keyword>
<proteinExistence type="predicted"/>
<evidence type="ECO:0000313" key="1">
    <source>
        <dbReference type="EnsemblPlants" id="cds.evm.model.04.1256"/>
    </source>
</evidence>
<dbReference type="EMBL" id="UZAU01000382">
    <property type="status" value="NOT_ANNOTATED_CDS"/>
    <property type="molecule type" value="Genomic_DNA"/>
</dbReference>
<dbReference type="PANTHER" id="PTHR48475">
    <property type="entry name" value="RIBONUCLEASE H"/>
    <property type="match status" value="1"/>
</dbReference>
<organism evidence="1 2">
    <name type="scientific">Cannabis sativa</name>
    <name type="common">Hemp</name>
    <name type="synonym">Marijuana</name>
    <dbReference type="NCBI Taxonomy" id="3483"/>
    <lineage>
        <taxon>Eukaryota</taxon>
        <taxon>Viridiplantae</taxon>
        <taxon>Streptophyta</taxon>
        <taxon>Embryophyta</taxon>
        <taxon>Tracheophyta</taxon>
        <taxon>Spermatophyta</taxon>
        <taxon>Magnoliopsida</taxon>
        <taxon>eudicotyledons</taxon>
        <taxon>Gunneridae</taxon>
        <taxon>Pentapetalae</taxon>
        <taxon>rosids</taxon>
        <taxon>fabids</taxon>
        <taxon>Rosales</taxon>
        <taxon>Cannabaceae</taxon>
        <taxon>Cannabis</taxon>
    </lineage>
</organism>
<dbReference type="InterPro" id="IPR043128">
    <property type="entry name" value="Rev_trsase/Diguanyl_cyclase"/>
</dbReference>
<reference evidence="1" key="2">
    <citation type="submission" date="2021-03" db="UniProtKB">
        <authorList>
            <consortium name="EnsemblPlants"/>
        </authorList>
    </citation>
    <scope>IDENTIFICATION</scope>
</reference>
<accession>A0A803PCC9</accession>
<sequence>MEVCVNDMLVKSKRSEDHIKDLEECFNILLEYRMKLDPLNCGFNVQSRNFIRFIVNSRGIPPIKKLAYNLVLASRKLRPYFQAHTVKVRTDQPLRQVLMQLGASRCLLKCAVKLGQFEITYQPQKVIKRLALAYFIVECNGLDEDNSMICEDQVHTPKATTQEDTRPS</sequence>
<dbReference type="EnsemblPlants" id="evm.model.04.1256">
    <property type="protein sequence ID" value="cds.evm.model.04.1256"/>
    <property type="gene ID" value="evm.TU.04.1256"/>
</dbReference>
<dbReference type="SUPFAM" id="SSF56672">
    <property type="entry name" value="DNA/RNA polymerases"/>
    <property type="match status" value="1"/>
</dbReference>
<dbReference type="Gene3D" id="3.30.70.270">
    <property type="match status" value="1"/>
</dbReference>
<reference evidence="1" key="1">
    <citation type="submission" date="2018-11" db="EMBL/GenBank/DDBJ databases">
        <authorList>
            <person name="Grassa J C."/>
        </authorList>
    </citation>
    <scope>NUCLEOTIDE SEQUENCE [LARGE SCALE GENOMIC DNA]</scope>
</reference>